<sequence>MKIIKTSVKRPVGVIMIVLALLALGAVSLRSLTIDLFPKMDLPVAVVATSYDDAAPQEVENLISRPIESAVSTVEGIETVQSQSQSGASLVVLMFSNGTDLDQALLDVRESVDQVKAALPEQAGDPNIMRFNPDQMPVMWVGLTGDDAASLTQTADEQVVPFFERQEGVGSVSVEGGKEREIQLILDEAKLQQYGVTTQMIIQSLNSTNQSASVGSIDKGNKDLQLRVTGEFESLEDIEQTIVQTEAGATVHVEDLAEVKDDYKEQSGMTLVNGKPSVVLSVLKKTDSNTVEVATNIEDGIEEIKQDLPSDVNLDVIIDTSDFIEMSIDSVIQNILIGGIISIFILLLFLKSVRATIVIGLSIPIAIITTFILMYFTGETLNILTLGGLALGLGMMVDSSIVILEHIYSYRQRGYSLKDSAIKGASELAPAVIASTTTTLVVFLPIIYVEGIASDLFTPLALAVSFSLITSLVVAVTLVPMLSSKLLKKAMTDGGRRYWFDRLLSWLNDRYRSVLKWVLGHRKTTVFVTILAIVGSLALTPFIGAELIPSADQGQMEVRVETAPGSSLSHTEDIVEKVNQELEPFESVIETNYVSVGGGGGMAAASGGSSGNQAVYTMQLVPSGERVKTTSDVVQEIDEALKDIPGAEITVSSMDSGMNTGSPIQIQLNGPEHEVLSELSNQVVDEISQVDGVYNPETSASEGVPQMNIVVDQEEAATYGLNQEQILGQIQMQFTGQVATQFKEDGQDMDVTMMYPEDQRSSIEDLHDMKIQTPQGSTISLDEVAEFKQMSGPVSLLRENQQPQMNVTSDIVDRDLGSVSSDVEAALADMNLPEGYSYEMGGQTEDMTESFTDLAIALVFSILLVYAVMAVQFENFLFPLIIMFAMPTTVIGVLIGLYVVGIPLSIPAFIGIIMLAGIVVNNSIVLVDYINILRRQGMDRHDAILEAGPSRLRPILMTTLTTILAMVPLALALGEGAETQQPMAVTIIFGLGVSSLFTLLLIPVIYTLFDDLTAKITKRDKKSKDNLDRE</sequence>
<comment type="caution">
    <text evidence="2">The sequence shown here is derived from an EMBL/GenBank/DDBJ whole genome shotgun (WGS) entry which is preliminary data.</text>
</comment>
<dbReference type="SUPFAM" id="SSF82693">
    <property type="entry name" value="Multidrug efflux transporter AcrB pore domain, PN1, PN2, PC1 and PC2 subdomains"/>
    <property type="match status" value="3"/>
</dbReference>
<dbReference type="Gene3D" id="3.30.2090.10">
    <property type="entry name" value="Multidrug efflux transporter AcrB TolC docking domain, DN and DC subdomains"/>
    <property type="match status" value="2"/>
</dbReference>
<dbReference type="eggNOG" id="COG0841">
    <property type="taxonomic scope" value="Bacteria"/>
</dbReference>
<protein>
    <submittedName>
        <fullName evidence="2">Swarming motility protein SwrC</fullName>
    </submittedName>
</protein>
<keyword evidence="1" id="KW-0812">Transmembrane</keyword>
<dbReference type="Gene3D" id="1.20.1640.10">
    <property type="entry name" value="Multidrug efflux transporter AcrB transmembrane domain"/>
    <property type="match status" value="2"/>
</dbReference>
<keyword evidence="3" id="KW-1185">Reference proteome</keyword>
<feature type="transmembrane region" description="Helical" evidence="1">
    <location>
        <begin position="525"/>
        <end position="544"/>
    </location>
</feature>
<feature type="transmembrane region" description="Helical" evidence="1">
    <location>
        <begin position="331"/>
        <end position="350"/>
    </location>
</feature>
<feature type="transmembrane region" description="Helical" evidence="1">
    <location>
        <begin position="880"/>
        <end position="900"/>
    </location>
</feature>
<reference evidence="2 3" key="1">
    <citation type="submission" date="2014-03" db="EMBL/GenBank/DDBJ databases">
        <authorList>
            <person name="Urmite Genomes U."/>
        </authorList>
    </citation>
    <scope>NUCLEOTIDE SEQUENCE [LARGE SCALE GENOMIC DNA]</scope>
    <source>
        <strain evidence="2 3">Vm-5</strain>
    </source>
</reference>
<reference evidence="3" key="2">
    <citation type="submission" date="2014-05" db="EMBL/GenBank/DDBJ databases">
        <title>Draft genome sequence of Virgibacillus massiliensis Vm-5.</title>
        <authorList>
            <person name="Khelaifia S."/>
            <person name="Croce O."/>
            <person name="Lagier J.C."/>
            <person name="Raoult D."/>
        </authorList>
    </citation>
    <scope>NUCLEOTIDE SEQUENCE [LARGE SCALE GENOMIC DNA]</scope>
    <source>
        <strain evidence="3">Vm-5</strain>
    </source>
</reference>
<feature type="transmembrane region" description="Helical" evidence="1">
    <location>
        <begin position="428"/>
        <end position="448"/>
    </location>
</feature>
<feature type="transmembrane region" description="Helical" evidence="1">
    <location>
        <begin position="954"/>
        <end position="973"/>
    </location>
</feature>
<feature type="transmembrane region" description="Helical" evidence="1">
    <location>
        <begin position="357"/>
        <end position="377"/>
    </location>
</feature>
<evidence type="ECO:0000313" key="2">
    <source>
        <dbReference type="EMBL" id="CDQ38335.1"/>
    </source>
</evidence>
<dbReference type="OrthoDB" id="9757876at2"/>
<dbReference type="AlphaFoldDB" id="A0A024Q7Z1"/>
<dbReference type="RefSeq" id="WP_038242229.1">
    <property type="nucleotide sequence ID" value="NZ_BNER01000001.1"/>
</dbReference>
<feature type="transmembrane region" description="Helical" evidence="1">
    <location>
        <begin position="985"/>
        <end position="1009"/>
    </location>
</feature>
<dbReference type="SUPFAM" id="SSF82714">
    <property type="entry name" value="Multidrug efflux transporter AcrB TolC docking domain, DN and DC subdomains"/>
    <property type="match status" value="2"/>
</dbReference>
<dbReference type="Gene3D" id="3.30.70.1320">
    <property type="entry name" value="Multidrug efflux transporter AcrB pore domain like"/>
    <property type="match status" value="1"/>
</dbReference>
<dbReference type="SUPFAM" id="SSF82866">
    <property type="entry name" value="Multidrug efflux transporter AcrB transmembrane domain"/>
    <property type="match status" value="2"/>
</dbReference>
<dbReference type="EMBL" id="CCDP010000001">
    <property type="protein sequence ID" value="CDQ38335.1"/>
    <property type="molecule type" value="Genomic_DNA"/>
</dbReference>
<dbReference type="InterPro" id="IPR027463">
    <property type="entry name" value="AcrB_DN_DC_subdom"/>
</dbReference>
<dbReference type="PRINTS" id="PR00702">
    <property type="entry name" value="ACRIFLAVINRP"/>
</dbReference>
<evidence type="ECO:0000313" key="3">
    <source>
        <dbReference type="Proteomes" id="UP000028875"/>
    </source>
</evidence>
<keyword evidence="1" id="KW-0472">Membrane</keyword>
<organism evidence="2 3">
    <name type="scientific">Virgibacillus massiliensis</name>
    <dbReference type="NCBI Taxonomy" id="1462526"/>
    <lineage>
        <taxon>Bacteria</taxon>
        <taxon>Bacillati</taxon>
        <taxon>Bacillota</taxon>
        <taxon>Bacilli</taxon>
        <taxon>Bacillales</taxon>
        <taxon>Bacillaceae</taxon>
        <taxon>Virgibacillus</taxon>
    </lineage>
</organism>
<feature type="transmembrane region" description="Helical" evidence="1">
    <location>
        <begin position="383"/>
        <end position="407"/>
    </location>
</feature>
<dbReference type="PANTHER" id="PTHR32063">
    <property type="match status" value="1"/>
</dbReference>
<dbReference type="GO" id="GO:0042910">
    <property type="term" value="F:xenobiotic transmembrane transporter activity"/>
    <property type="evidence" value="ECO:0007669"/>
    <property type="project" value="TreeGrafter"/>
</dbReference>
<dbReference type="Proteomes" id="UP000028875">
    <property type="component" value="Unassembled WGS sequence"/>
</dbReference>
<proteinExistence type="predicted"/>
<dbReference type="PANTHER" id="PTHR32063:SF0">
    <property type="entry name" value="SWARMING MOTILITY PROTEIN SWRC"/>
    <property type="match status" value="1"/>
</dbReference>
<dbReference type="Pfam" id="PF00873">
    <property type="entry name" value="ACR_tran"/>
    <property type="match status" value="1"/>
</dbReference>
<feature type="transmembrane region" description="Helical" evidence="1">
    <location>
        <begin position="906"/>
        <end position="933"/>
    </location>
</feature>
<accession>A0A024Q7Z1</accession>
<dbReference type="Gene3D" id="3.30.70.1440">
    <property type="entry name" value="Multidrug efflux transporter AcrB pore domain"/>
    <property type="match status" value="1"/>
</dbReference>
<dbReference type="GO" id="GO:0005886">
    <property type="term" value="C:plasma membrane"/>
    <property type="evidence" value="ECO:0007669"/>
    <property type="project" value="TreeGrafter"/>
</dbReference>
<dbReference type="InterPro" id="IPR001036">
    <property type="entry name" value="Acrflvin-R"/>
</dbReference>
<keyword evidence="1" id="KW-1133">Transmembrane helix</keyword>
<feature type="transmembrane region" description="Helical" evidence="1">
    <location>
        <begin position="460"/>
        <end position="482"/>
    </location>
</feature>
<dbReference type="STRING" id="1462526.BN990_00604"/>
<gene>
    <name evidence="2" type="primary">swrC</name>
    <name evidence="2" type="ORF">BN990_00604</name>
</gene>
<dbReference type="Gene3D" id="3.30.70.1430">
    <property type="entry name" value="Multidrug efflux transporter AcrB pore domain"/>
    <property type="match status" value="2"/>
</dbReference>
<feature type="transmembrane region" description="Helical" evidence="1">
    <location>
        <begin position="854"/>
        <end position="873"/>
    </location>
</feature>
<evidence type="ECO:0000256" key="1">
    <source>
        <dbReference type="SAM" id="Phobius"/>
    </source>
</evidence>
<name>A0A024Q7Z1_9BACI</name>